<comment type="caution">
    <text evidence="1">The sequence shown here is derived from an EMBL/GenBank/DDBJ whole genome shotgun (WGS) entry which is preliminary data.</text>
</comment>
<accession>A0AAE1QWM5</accession>
<dbReference type="Proteomes" id="UP001291623">
    <property type="component" value="Unassembled WGS sequence"/>
</dbReference>
<name>A0AAE1QWM5_9SOLA</name>
<gene>
    <name evidence="1" type="ORF">RND71_039449</name>
</gene>
<evidence type="ECO:0000313" key="1">
    <source>
        <dbReference type="EMBL" id="KAK4340948.1"/>
    </source>
</evidence>
<organism evidence="1 2">
    <name type="scientific">Anisodus tanguticus</name>
    <dbReference type="NCBI Taxonomy" id="243964"/>
    <lineage>
        <taxon>Eukaryota</taxon>
        <taxon>Viridiplantae</taxon>
        <taxon>Streptophyta</taxon>
        <taxon>Embryophyta</taxon>
        <taxon>Tracheophyta</taxon>
        <taxon>Spermatophyta</taxon>
        <taxon>Magnoliopsida</taxon>
        <taxon>eudicotyledons</taxon>
        <taxon>Gunneridae</taxon>
        <taxon>Pentapetalae</taxon>
        <taxon>asterids</taxon>
        <taxon>lamiids</taxon>
        <taxon>Solanales</taxon>
        <taxon>Solanaceae</taxon>
        <taxon>Solanoideae</taxon>
        <taxon>Hyoscyameae</taxon>
        <taxon>Anisodus</taxon>
    </lineage>
</organism>
<dbReference type="EMBL" id="JAVYJV010000022">
    <property type="protein sequence ID" value="KAK4340948.1"/>
    <property type="molecule type" value="Genomic_DNA"/>
</dbReference>
<protein>
    <submittedName>
        <fullName evidence="1">Uncharacterized protein</fullName>
    </submittedName>
</protein>
<keyword evidence="2" id="KW-1185">Reference proteome</keyword>
<sequence length="175" mass="19110">MANLISTSRNFNHFLLSSRVHLLTLVNQRCSKTFSHNNAKTSSFRSAAGGDFIKPAATFSGQFSRTERLQSNIAGEQLNTIYCEEYGHHQINDESQLPGLCQTILRDSSTGLSTLLPVNCGMCLNDQGLRTEQLISPKVLSQKRANVGSVSAKPCGWGLWGGQPCSIDPLDASRH</sequence>
<dbReference type="AlphaFoldDB" id="A0AAE1QWM5"/>
<reference evidence="1" key="1">
    <citation type="submission" date="2023-12" db="EMBL/GenBank/DDBJ databases">
        <title>Genome assembly of Anisodus tanguticus.</title>
        <authorList>
            <person name="Wang Y.-J."/>
        </authorList>
    </citation>
    <scope>NUCLEOTIDE SEQUENCE</scope>
    <source>
        <strain evidence="1">KB-2021</strain>
        <tissue evidence="1">Leaf</tissue>
    </source>
</reference>
<evidence type="ECO:0000313" key="2">
    <source>
        <dbReference type="Proteomes" id="UP001291623"/>
    </source>
</evidence>
<proteinExistence type="predicted"/>